<dbReference type="Ensembl" id="ENSANAT00000048388.1">
    <property type="protein sequence ID" value="ENSANAP00000030351.1"/>
    <property type="gene ID" value="ENSANAG00000032921.1"/>
</dbReference>
<sequence>MSKSKLIPKLSIQSPVRHTNLNAQSTHPPFKKEDLHQISKDSLESDSESSTQEIMSQPEFDQIQDDMEPDSLDEESPRRESLHEAEEKASRKAAQMTQEQNHHSWDKGANIRQQPIEDKYSDLRCDPNWKSKKEEGQLLPVEALPESTDSSLENLPLAPLYPSKETSVELSGEKGEQKESSQSVASLLGSEFLSPNYEHGARRSKPFSELSGSDLEEKSSSLSQSVKSSSSHNEVFLPGSHGPRRRKSKQYFVEKNKLTLGLSTPKMDSYLQLHNKKRGETHPEQVILRVNSLSHDGFKTFWSQ</sequence>
<gene>
    <name evidence="2" type="primary">JHY</name>
</gene>
<feature type="compositionally biased region" description="Basic and acidic residues" evidence="1">
    <location>
        <begin position="30"/>
        <end position="43"/>
    </location>
</feature>
<evidence type="ECO:0000313" key="3">
    <source>
        <dbReference type="Proteomes" id="UP000233020"/>
    </source>
</evidence>
<dbReference type="AlphaFoldDB" id="A0A2K5EAV1"/>
<dbReference type="InterPro" id="IPR027968">
    <property type="entry name" value="JHY"/>
</dbReference>
<feature type="compositionally biased region" description="Low complexity" evidence="1">
    <location>
        <begin position="220"/>
        <end position="231"/>
    </location>
</feature>
<dbReference type="PANTHER" id="PTHR14726">
    <property type="entry name" value="JHY PROTEIN HOMOLOG"/>
    <property type="match status" value="1"/>
</dbReference>
<reference evidence="2" key="1">
    <citation type="submission" date="2025-08" db="UniProtKB">
        <authorList>
            <consortium name="Ensembl"/>
        </authorList>
    </citation>
    <scope>IDENTIFICATION</scope>
</reference>
<name>A0A2K5EAV1_AOTNA</name>
<feature type="region of interest" description="Disordered" evidence="1">
    <location>
        <begin position="1"/>
        <end position="251"/>
    </location>
</feature>
<proteinExistence type="predicted"/>
<dbReference type="GO" id="GO:0035082">
    <property type="term" value="P:axoneme assembly"/>
    <property type="evidence" value="ECO:0007669"/>
    <property type="project" value="TreeGrafter"/>
</dbReference>
<dbReference type="GeneTree" id="ENSGT00390000002823"/>
<dbReference type="GO" id="GO:0007420">
    <property type="term" value="P:brain development"/>
    <property type="evidence" value="ECO:0007669"/>
    <property type="project" value="TreeGrafter"/>
</dbReference>
<dbReference type="Proteomes" id="UP000233020">
    <property type="component" value="Unplaced"/>
</dbReference>
<keyword evidence="3" id="KW-1185">Reference proteome</keyword>
<organism evidence="2 3">
    <name type="scientific">Aotus nancymaae</name>
    <name type="common">Ma's night monkey</name>
    <dbReference type="NCBI Taxonomy" id="37293"/>
    <lineage>
        <taxon>Eukaryota</taxon>
        <taxon>Metazoa</taxon>
        <taxon>Chordata</taxon>
        <taxon>Craniata</taxon>
        <taxon>Vertebrata</taxon>
        <taxon>Euteleostomi</taxon>
        <taxon>Mammalia</taxon>
        <taxon>Eutheria</taxon>
        <taxon>Euarchontoglires</taxon>
        <taxon>Primates</taxon>
        <taxon>Haplorrhini</taxon>
        <taxon>Platyrrhini</taxon>
        <taxon>Aotidae</taxon>
        <taxon>Aotus</taxon>
    </lineage>
</organism>
<feature type="compositionally biased region" description="Basic and acidic residues" evidence="1">
    <location>
        <begin position="75"/>
        <end position="90"/>
    </location>
</feature>
<feature type="compositionally biased region" description="Polar residues" evidence="1">
    <location>
        <begin position="11"/>
        <end position="27"/>
    </location>
</feature>
<feature type="compositionally biased region" description="Basic and acidic residues" evidence="1">
    <location>
        <begin position="115"/>
        <end position="136"/>
    </location>
</feature>
<accession>A0A2K5EAV1</accession>
<feature type="compositionally biased region" description="Acidic residues" evidence="1">
    <location>
        <begin position="62"/>
        <end position="74"/>
    </location>
</feature>
<reference evidence="2" key="2">
    <citation type="submission" date="2025-09" db="UniProtKB">
        <authorList>
            <consortium name="Ensembl"/>
        </authorList>
    </citation>
    <scope>IDENTIFICATION</scope>
</reference>
<dbReference type="PANTHER" id="PTHR14726:SF1">
    <property type="entry name" value="JHY PROTEIN HOMOLOG"/>
    <property type="match status" value="1"/>
</dbReference>
<protein>
    <submittedName>
        <fullName evidence="2">Junctional cadherin complex regulator</fullName>
    </submittedName>
</protein>
<evidence type="ECO:0000313" key="2">
    <source>
        <dbReference type="Ensembl" id="ENSANAP00000030351.1"/>
    </source>
</evidence>
<evidence type="ECO:0000256" key="1">
    <source>
        <dbReference type="SAM" id="MobiDB-lite"/>
    </source>
</evidence>